<name>A0A0J6YQU0_COCIT</name>
<organism evidence="2 3">
    <name type="scientific">Coccidioides immitis RMSCC 2394</name>
    <dbReference type="NCBI Taxonomy" id="404692"/>
    <lineage>
        <taxon>Eukaryota</taxon>
        <taxon>Fungi</taxon>
        <taxon>Dikarya</taxon>
        <taxon>Ascomycota</taxon>
        <taxon>Pezizomycotina</taxon>
        <taxon>Eurotiomycetes</taxon>
        <taxon>Eurotiomycetidae</taxon>
        <taxon>Onygenales</taxon>
        <taxon>Onygenaceae</taxon>
        <taxon>Coccidioides</taxon>
    </lineage>
</organism>
<evidence type="ECO:0000313" key="3">
    <source>
        <dbReference type="Proteomes" id="UP000054565"/>
    </source>
</evidence>
<dbReference type="AlphaFoldDB" id="A0A0J6YQU0"/>
<dbReference type="EMBL" id="DS028100">
    <property type="protein sequence ID" value="KMP10150.1"/>
    <property type="molecule type" value="Genomic_DNA"/>
</dbReference>
<reference evidence="3" key="1">
    <citation type="journal article" date="2010" name="Genome Res.">
        <title>Population genomic sequencing of Coccidioides fungi reveals recent hybridization and transposon control.</title>
        <authorList>
            <person name="Neafsey D.E."/>
            <person name="Barker B.M."/>
            <person name="Sharpton T.J."/>
            <person name="Stajich J.E."/>
            <person name="Park D.J."/>
            <person name="Whiston E."/>
            <person name="Hung C.-Y."/>
            <person name="McMahan C."/>
            <person name="White J."/>
            <person name="Sykes S."/>
            <person name="Heiman D."/>
            <person name="Young S."/>
            <person name="Zeng Q."/>
            <person name="Abouelleil A."/>
            <person name="Aftuck L."/>
            <person name="Bessette D."/>
            <person name="Brown A."/>
            <person name="FitzGerald M."/>
            <person name="Lui A."/>
            <person name="Macdonald J.P."/>
            <person name="Priest M."/>
            <person name="Orbach M.J."/>
            <person name="Galgiani J.N."/>
            <person name="Kirkland T.N."/>
            <person name="Cole G.T."/>
            <person name="Birren B.W."/>
            <person name="Henn M.R."/>
            <person name="Taylor J.W."/>
            <person name="Rounsley S.D."/>
        </authorList>
    </citation>
    <scope>NUCLEOTIDE SEQUENCE [LARGE SCALE GENOMIC DNA]</scope>
    <source>
        <strain evidence="3">RMSCC 2394</strain>
    </source>
</reference>
<evidence type="ECO:0000313" key="2">
    <source>
        <dbReference type="EMBL" id="KMP10150.1"/>
    </source>
</evidence>
<proteinExistence type="predicted"/>
<accession>A0A0J6YQU0</accession>
<feature type="region of interest" description="Disordered" evidence="1">
    <location>
        <begin position="33"/>
        <end position="57"/>
    </location>
</feature>
<sequence length="171" mass="19267">MLDKESITVLTETKVLRRYIPLPQIDRGRLIRYPHVSPPRRASNSSHKPDLSRPTQGLREIRIPHADSTIRTLHRRHRGEKDWIKNFLCSPELKASSDTSRASVSNGFCIYQNGGPINIQMYFLAGYDTPDAYSRAQDTLPFVDWKGADDPLQGPTSLLSKICVHPSQASG</sequence>
<protein>
    <submittedName>
        <fullName evidence="2">Uncharacterized protein</fullName>
    </submittedName>
</protein>
<dbReference type="Proteomes" id="UP000054565">
    <property type="component" value="Unassembled WGS sequence"/>
</dbReference>
<gene>
    <name evidence="2" type="ORF">CIRG_09383</name>
</gene>
<evidence type="ECO:0000256" key="1">
    <source>
        <dbReference type="SAM" id="MobiDB-lite"/>
    </source>
</evidence>